<dbReference type="EMBL" id="CP036264">
    <property type="protein sequence ID" value="QEG00791.1"/>
    <property type="molecule type" value="Genomic_DNA"/>
</dbReference>
<sequence length="70" mass="7833">MNCDLDTSIPEWIIEHPETTRVFNAMRLDTSCAGKSLRYVCIHQGLSPTEVLERLREAVAGDRSQDLDAG</sequence>
<name>A0A5B9MLD2_9BACT</name>
<dbReference type="AlphaFoldDB" id="A0A5B9MLD2"/>
<keyword evidence="2" id="KW-1185">Reference proteome</keyword>
<dbReference type="Proteomes" id="UP000321353">
    <property type="component" value="Chromosome"/>
</dbReference>
<organism evidence="1 2">
    <name type="scientific">Stieleria maiorica</name>
    <dbReference type="NCBI Taxonomy" id="2795974"/>
    <lineage>
        <taxon>Bacteria</taxon>
        <taxon>Pseudomonadati</taxon>
        <taxon>Planctomycetota</taxon>
        <taxon>Planctomycetia</taxon>
        <taxon>Pirellulales</taxon>
        <taxon>Pirellulaceae</taxon>
        <taxon>Stieleria</taxon>
    </lineage>
</organism>
<proteinExistence type="predicted"/>
<dbReference type="KEGG" id="smam:Mal15_48630"/>
<dbReference type="RefSeq" id="WP_147869970.1">
    <property type="nucleotide sequence ID" value="NZ_CP036264.1"/>
</dbReference>
<evidence type="ECO:0000313" key="2">
    <source>
        <dbReference type="Proteomes" id="UP000321353"/>
    </source>
</evidence>
<evidence type="ECO:0000313" key="1">
    <source>
        <dbReference type="EMBL" id="QEG00791.1"/>
    </source>
</evidence>
<reference evidence="1 2" key="1">
    <citation type="submission" date="2019-02" db="EMBL/GenBank/DDBJ databases">
        <title>Planctomycetal bacteria perform biofilm scaping via a novel small molecule.</title>
        <authorList>
            <person name="Jeske O."/>
            <person name="Boedeker C."/>
            <person name="Wiegand S."/>
            <person name="Breitling P."/>
            <person name="Kallscheuer N."/>
            <person name="Jogler M."/>
            <person name="Rohde M."/>
            <person name="Petersen J."/>
            <person name="Medema M.H."/>
            <person name="Surup F."/>
            <person name="Jogler C."/>
        </authorList>
    </citation>
    <scope>NUCLEOTIDE SEQUENCE [LARGE SCALE GENOMIC DNA]</scope>
    <source>
        <strain evidence="1 2">Mal15</strain>
    </source>
</reference>
<protein>
    <submittedName>
        <fullName evidence="1">Uncharacterized protein</fullName>
    </submittedName>
</protein>
<gene>
    <name evidence="1" type="ORF">Mal15_48630</name>
</gene>
<accession>A0A5B9MLD2</accession>